<comment type="caution">
    <text evidence="2">The sequence shown here is derived from an EMBL/GenBank/DDBJ whole genome shotgun (WGS) entry which is preliminary data.</text>
</comment>
<evidence type="ECO:0000256" key="1">
    <source>
        <dbReference type="SAM" id="MobiDB-lite"/>
    </source>
</evidence>
<evidence type="ECO:0000313" key="2">
    <source>
        <dbReference type="EMBL" id="KAK3332955.1"/>
    </source>
</evidence>
<evidence type="ECO:0000313" key="3">
    <source>
        <dbReference type="Proteomes" id="UP001286456"/>
    </source>
</evidence>
<keyword evidence="3" id="KW-1185">Reference proteome</keyword>
<dbReference type="Proteomes" id="UP001286456">
    <property type="component" value="Unassembled WGS sequence"/>
</dbReference>
<organism evidence="2 3">
    <name type="scientific">Cercophora scortea</name>
    <dbReference type="NCBI Taxonomy" id="314031"/>
    <lineage>
        <taxon>Eukaryota</taxon>
        <taxon>Fungi</taxon>
        <taxon>Dikarya</taxon>
        <taxon>Ascomycota</taxon>
        <taxon>Pezizomycotina</taxon>
        <taxon>Sordariomycetes</taxon>
        <taxon>Sordariomycetidae</taxon>
        <taxon>Sordariales</taxon>
        <taxon>Lasiosphaeriaceae</taxon>
        <taxon>Cercophora</taxon>
    </lineage>
</organism>
<sequence>MCWEWTLRLSKFALRYPLFSLPPAVLVAVANEVMLTTTLPATCAMTAVPAIVLGPSNPMCSGYQVGRYVLGYEEGVERHQTVPTATPTSSAGSGACRT</sequence>
<name>A0AAE0IXM4_9PEZI</name>
<dbReference type="EMBL" id="JAUEPO010000002">
    <property type="protein sequence ID" value="KAK3332955.1"/>
    <property type="molecule type" value="Genomic_DNA"/>
</dbReference>
<protein>
    <submittedName>
        <fullName evidence="2">Uncharacterized protein</fullName>
    </submittedName>
</protein>
<gene>
    <name evidence="2" type="ORF">B0T19DRAFT_416807</name>
</gene>
<feature type="region of interest" description="Disordered" evidence="1">
    <location>
        <begin position="78"/>
        <end position="98"/>
    </location>
</feature>
<accession>A0AAE0IXM4</accession>
<proteinExistence type="predicted"/>
<feature type="compositionally biased region" description="Polar residues" evidence="1">
    <location>
        <begin position="81"/>
        <end position="92"/>
    </location>
</feature>
<dbReference type="AlphaFoldDB" id="A0AAE0IXM4"/>
<reference evidence="2" key="1">
    <citation type="journal article" date="2023" name="Mol. Phylogenet. Evol.">
        <title>Genome-scale phylogeny and comparative genomics of the fungal order Sordariales.</title>
        <authorList>
            <person name="Hensen N."/>
            <person name="Bonometti L."/>
            <person name="Westerberg I."/>
            <person name="Brannstrom I.O."/>
            <person name="Guillou S."/>
            <person name="Cros-Aarteil S."/>
            <person name="Calhoun S."/>
            <person name="Haridas S."/>
            <person name="Kuo A."/>
            <person name="Mondo S."/>
            <person name="Pangilinan J."/>
            <person name="Riley R."/>
            <person name="LaButti K."/>
            <person name="Andreopoulos B."/>
            <person name="Lipzen A."/>
            <person name="Chen C."/>
            <person name="Yan M."/>
            <person name="Daum C."/>
            <person name="Ng V."/>
            <person name="Clum A."/>
            <person name="Steindorff A."/>
            <person name="Ohm R.A."/>
            <person name="Martin F."/>
            <person name="Silar P."/>
            <person name="Natvig D.O."/>
            <person name="Lalanne C."/>
            <person name="Gautier V."/>
            <person name="Ament-Velasquez S.L."/>
            <person name="Kruys A."/>
            <person name="Hutchinson M.I."/>
            <person name="Powell A.J."/>
            <person name="Barry K."/>
            <person name="Miller A.N."/>
            <person name="Grigoriev I.V."/>
            <person name="Debuchy R."/>
            <person name="Gladieux P."/>
            <person name="Hiltunen Thoren M."/>
            <person name="Johannesson H."/>
        </authorList>
    </citation>
    <scope>NUCLEOTIDE SEQUENCE</scope>
    <source>
        <strain evidence="2">SMH4131-1</strain>
    </source>
</reference>
<reference evidence="2" key="2">
    <citation type="submission" date="2023-06" db="EMBL/GenBank/DDBJ databases">
        <authorList>
            <consortium name="Lawrence Berkeley National Laboratory"/>
            <person name="Haridas S."/>
            <person name="Hensen N."/>
            <person name="Bonometti L."/>
            <person name="Westerberg I."/>
            <person name="Brannstrom I.O."/>
            <person name="Guillou S."/>
            <person name="Cros-Aarteil S."/>
            <person name="Calhoun S."/>
            <person name="Kuo A."/>
            <person name="Mondo S."/>
            <person name="Pangilinan J."/>
            <person name="Riley R."/>
            <person name="Labutti K."/>
            <person name="Andreopoulos B."/>
            <person name="Lipzen A."/>
            <person name="Chen C."/>
            <person name="Yanf M."/>
            <person name="Daum C."/>
            <person name="Ng V."/>
            <person name="Clum A."/>
            <person name="Steindorff A."/>
            <person name="Ohm R."/>
            <person name="Martin F."/>
            <person name="Silar P."/>
            <person name="Natvig D."/>
            <person name="Lalanne C."/>
            <person name="Gautier V."/>
            <person name="Ament-Velasquez S.L."/>
            <person name="Kruys A."/>
            <person name="Hutchinson M.I."/>
            <person name="Powell A.J."/>
            <person name="Barry K."/>
            <person name="Miller A.N."/>
            <person name="Grigoriev I.V."/>
            <person name="Debuchy R."/>
            <person name="Gladieux P."/>
            <person name="Thoren M.H."/>
            <person name="Johannesson H."/>
        </authorList>
    </citation>
    <scope>NUCLEOTIDE SEQUENCE</scope>
    <source>
        <strain evidence="2">SMH4131-1</strain>
    </source>
</reference>